<protein>
    <submittedName>
        <fullName evidence="1">Uncharacterized protein</fullName>
    </submittedName>
</protein>
<organism evidence="1">
    <name type="scientific">Medicago truncatula</name>
    <name type="common">Barrel medic</name>
    <name type="synonym">Medicago tribuloides</name>
    <dbReference type="NCBI Taxonomy" id="3880"/>
    <lineage>
        <taxon>Eukaryota</taxon>
        <taxon>Viridiplantae</taxon>
        <taxon>Streptophyta</taxon>
        <taxon>Embryophyta</taxon>
        <taxon>Tracheophyta</taxon>
        <taxon>Spermatophyta</taxon>
        <taxon>Magnoliopsida</taxon>
        <taxon>eudicotyledons</taxon>
        <taxon>Gunneridae</taxon>
        <taxon>Pentapetalae</taxon>
        <taxon>rosids</taxon>
        <taxon>fabids</taxon>
        <taxon>Fabales</taxon>
        <taxon>Fabaceae</taxon>
        <taxon>Papilionoideae</taxon>
        <taxon>50 kb inversion clade</taxon>
        <taxon>NPAAA clade</taxon>
        <taxon>Hologalegina</taxon>
        <taxon>IRL clade</taxon>
        <taxon>Trifolieae</taxon>
        <taxon>Medicago</taxon>
    </lineage>
</organism>
<accession>A2Q4T3</accession>
<sequence>MVLVLVIKGNNLEEDGLVMVATPERMRQAAKRRRGAIGLSEKSLRMVVAGVDGGCGGGGVKESGRKFRERERRGG</sequence>
<proteinExistence type="predicted"/>
<gene>
    <name evidence="1" type="ORF">MtrDRAFT_AC157891g15v2</name>
</gene>
<dbReference type="AlphaFoldDB" id="A2Q4T3"/>
<reference evidence="1" key="2">
    <citation type="submission" date="2007-03" db="EMBL/GenBank/DDBJ databases">
        <authorList>
            <consortium name="The International Medicago Genome Annotation Group"/>
        </authorList>
    </citation>
    <scope>NUCLEOTIDE SEQUENCE</scope>
</reference>
<dbReference type="EMBL" id="AC157891">
    <property type="protein sequence ID" value="ABN08642.1"/>
    <property type="molecule type" value="Genomic_DNA"/>
</dbReference>
<name>A2Q4T3_MEDTR</name>
<reference evidence="1" key="1">
    <citation type="submission" date="2005-03" db="EMBL/GenBank/DDBJ databases">
        <authorList>
            <person name="Town C.D."/>
        </authorList>
    </citation>
    <scope>NUCLEOTIDE SEQUENCE</scope>
</reference>
<evidence type="ECO:0000313" key="1">
    <source>
        <dbReference type="EMBL" id="ABN08642.1"/>
    </source>
</evidence>